<accession>A0ABV2YF90</accession>
<sequence length="495" mass="49629">MHRNTRTALATAAAAALTGGLLTFAASTTAVAADSTVVAKADFNKDKKGDIATSAPYAYVGGKDAAGQVVALYGTSTGVVSTKRTVISQDTAGVPGAAETDDLFGLETAYADFNGDGYDDLAVGAPGEDTTAGDDAGSVTILWGTSSGLTGTGAVTLADPTPGEWRMWGWTMAAGDFDHDGRTDLAVGGAGNSLYVYKGGIGKTGATGGGYTVDLPLHDSAWNLQAGDVNGDKATDLVINGDTLPQLEYPTGGIDEYVPDQNILLFGGASGLTAQGVQTLRPGYITGIGDINHDGYGDIVSGFGWDATYDDGGTIPWAAKGGKVWITYGSAAGAGRITGITQDTAGVPGASEKEDGFGADLDLGDVNGDAYLDLVVGVPGEDVDGYEDTGSVVVLYGTASGITGTGGQSFHQGSAGVPGNNEHGDVFGIDVKLDDLTGDGRADLVAGSDENGNGSVTYLPSGGGKITATGSRSISPSSVGVSTTNFPGFGWNFAD</sequence>
<feature type="chain" id="PRO_5047222730" evidence="5">
    <location>
        <begin position="33"/>
        <end position="495"/>
    </location>
</feature>
<evidence type="ECO:0000256" key="3">
    <source>
        <dbReference type="ARBA" id="ARBA00022801"/>
    </source>
</evidence>
<name>A0ABV2YF90_9ACTN</name>
<evidence type="ECO:0000256" key="2">
    <source>
        <dbReference type="ARBA" id="ARBA00022737"/>
    </source>
</evidence>
<dbReference type="InterPro" id="IPR013517">
    <property type="entry name" value="FG-GAP"/>
</dbReference>
<evidence type="ECO:0000256" key="5">
    <source>
        <dbReference type="SAM" id="SignalP"/>
    </source>
</evidence>
<evidence type="ECO:0000313" key="6">
    <source>
        <dbReference type="EMBL" id="MEU3554384.1"/>
    </source>
</evidence>
<proteinExistence type="predicted"/>
<dbReference type="InterPro" id="IPR013519">
    <property type="entry name" value="Int_alpha_beta-p"/>
</dbReference>
<evidence type="ECO:0000313" key="7">
    <source>
        <dbReference type="Proteomes" id="UP001550850"/>
    </source>
</evidence>
<keyword evidence="2" id="KW-0677">Repeat</keyword>
<dbReference type="PROSITE" id="PS51470">
    <property type="entry name" value="FG_GAP"/>
    <property type="match status" value="2"/>
</dbReference>
<comment type="caution">
    <text evidence="6">The sequence shown here is derived from an EMBL/GenBank/DDBJ whole genome shotgun (WGS) entry which is preliminary data.</text>
</comment>
<evidence type="ECO:0000256" key="1">
    <source>
        <dbReference type="ARBA" id="ARBA00022729"/>
    </source>
</evidence>
<dbReference type="SUPFAM" id="SSF69318">
    <property type="entry name" value="Integrin alpha N-terminal domain"/>
    <property type="match status" value="1"/>
</dbReference>
<keyword evidence="7" id="KW-1185">Reference proteome</keyword>
<protein>
    <submittedName>
        <fullName evidence="6">FG-GAP and VCBS repeat-containing protein</fullName>
    </submittedName>
</protein>
<dbReference type="PROSITE" id="PS51318">
    <property type="entry name" value="TAT"/>
    <property type="match status" value="1"/>
</dbReference>
<dbReference type="InterPro" id="IPR006311">
    <property type="entry name" value="TAT_signal"/>
</dbReference>
<dbReference type="PANTHER" id="PTHR23221:SF7">
    <property type="entry name" value="PHOSPHATIDYLINOSITOL-GLYCAN-SPECIFIC PHOSPHOLIPASE D"/>
    <property type="match status" value="1"/>
</dbReference>
<dbReference type="Pfam" id="PF01839">
    <property type="entry name" value="FG-GAP"/>
    <property type="match status" value="3"/>
</dbReference>
<dbReference type="RefSeq" id="WP_108956611.1">
    <property type="nucleotide sequence ID" value="NZ_BEVZ01000008.1"/>
</dbReference>
<keyword evidence="4" id="KW-0325">Glycoprotein</keyword>
<reference evidence="6 7" key="1">
    <citation type="submission" date="2024-06" db="EMBL/GenBank/DDBJ databases">
        <title>The Natural Products Discovery Center: Release of the First 8490 Sequenced Strains for Exploring Actinobacteria Biosynthetic Diversity.</title>
        <authorList>
            <person name="Kalkreuter E."/>
            <person name="Kautsar S.A."/>
            <person name="Yang D."/>
            <person name="Bader C.D."/>
            <person name="Teijaro C.N."/>
            <person name="Fluegel L."/>
            <person name="Davis C.M."/>
            <person name="Simpson J.R."/>
            <person name="Lauterbach L."/>
            <person name="Steele A.D."/>
            <person name="Gui C."/>
            <person name="Meng S."/>
            <person name="Li G."/>
            <person name="Viehrig K."/>
            <person name="Ye F."/>
            <person name="Su P."/>
            <person name="Kiefer A.F."/>
            <person name="Nichols A."/>
            <person name="Cepeda A.J."/>
            <person name="Yan W."/>
            <person name="Fan B."/>
            <person name="Jiang Y."/>
            <person name="Adhikari A."/>
            <person name="Zheng C.-J."/>
            <person name="Schuster L."/>
            <person name="Cowan T.M."/>
            <person name="Smanski M.J."/>
            <person name="Chevrette M.G."/>
            <person name="De Carvalho L.P.S."/>
            <person name="Shen B."/>
        </authorList>
    </citation>
    <scope>NUCLEOTIDE SEQUENCE [LARGE SCALE GENOMIC DNA]</scope>
    <source>
        <strain evidence="6 7">NPDC038104</strain>
    </source>
</reference>
<evidence type="ECO:0000256" key="4">
    <source>
        <dbReference type="ARBA" id="ARBA00023180"/>
    </source>
</evidence>
<organism evidence="6 7">
    <name type="scientific">Streptomyces fragilis</name>
    <dbReference type="NCBI Taxonomy" id="67301"/>
    <lineage>
        <taxon>Bacteria</taxon>
        <taxon>Bacillati</taxon>
        <taxon>Actinomycetota</taxon>
        <taxon>Actinomycetes</taxon>
        <taxon>Kitasatosporales</taxon>
        <taxon>Streptomycetaceae</taxon>
        <taxon>Streptomyces</taxon>
    </lineage>
</organism>
<dbReference type="Pfam" id="PF13517">
    <property type="entry name" value="FG-GAP_3"/>
    <property type="match status" value="1"/>
</dbReference>
<dbReference type="Proteomes" id="UP001550850">
    <property type="component" value="Unassembled WGS sequence"/>
</dbReference>
<dbReference type="PANTHER" id="PTHR23221">
    <property type="entry name" value="GLYCOSYLPHOSPHATIDYLINOSITOL PHOSPHOLIPASE D"/>
    <property type="match status" value="1"/>
</dbReference>
<keyword evidence="3" id="KW-0378">Hydrolase</keyword>
<dbReference type="EMBL" id="JBEZUR010000010">
    <property type="protein sequence ID" value="MEU3554384.1"/>
    <property type="molecule type" value="Genomic_DNA"/>
</dbReference>
<dbReference type="Gene3D" id="2.130.10.130">
    <property type="entry name" value="Integrin alpha, N-terminal"/>
    <property type="match status" value="3"/>
</dbReference>
<gene>
    <name evidence="6" type="ORF">AB0E65_09200</name>
</gene>
<dbReference type="SMART" id="SM00191">
    <property type="entry name" value="Int_alpha"/>
    <property type="match status" value="6"/>
</dbReference>
<dbReference type="InterPro" id="IPR028994">
    <property type="entry name" value="Integrin_alpha_N"/>
</dbReference>
<keyword evidence="1 5" id="KW-0732">Signal</keyword>
<feature type="signal peptide" evidence="5">
    <location>
        <begin position="1"/>
        <end position="32"/>
    </location>
</feature>